<dbReference type="AlphaFoldDB" id="A0A559KF56"/>
<evidence type="ECO:0000313" key="2">
    <source>
        <dbReference type="EMBL" id="TVY10751.1"/>
    </source>
</evidence>
<evidence type="ECO:0000313" key="3">
    <source>
        <dbReference type="Proteomes" id="UP000317036"/>
    </source>
</evidence>
<keyword evidence="1" id="KW-0472">Membrane</keyword>
<keyword evidence="1" id="KW-1133">Transmembrane helix</keyword>
<dbReference type="EMBL" id="VNJI01000006">
    <property type="protein sequence ID" value="TVY10751.1"/>
    <property type="molecule type" value="Genomic_DNA"/>
</dbReference>
<proteinExistence type="predicted"/>
<organism evidence="2 3">
    <name type="scientific">Paenibacillus cremeus</name>
    <dbReference type="NCBI Taxonomy" id="2163881"/>
    <lineage>
        <taxon>Bacteria</taxon>
        <taxon>Bacillati</taxon>
        <taxon>Bacillota</taxon>
        <taxon>Bacilli</taxon>
        <taxon>Bacillales</taxon>
        <taxon>Paenibacillaceae</taxon>
        <taxon>Paenibacillus</taxon>
    </lineage>
</organism>
<dbReference type="Proteomes" id="UP000317036">
    <property type="component" value="Unassembled WGS sequence"/>
</dbReference>
<accession>A0A559KF56</accession>
<evidence type="ECO:0000256" key="1">
    <source>
        <dbReference type="SAM" id="Phobius"/>
    </source>
</evidence>
<name>A0A559KF56_9BACL</name>
<dbReference type="RefSeq" id="WP_144844725.1">
    <property type="nucleotide sequence ID" value="NZ_VNJI01000006.1"/>
</dbReference>
<feature type="transmembrane region" description="Helical" evidence="1">
    <location>
        <begin position="95"/>
        <end position="119"/>
    </location>
</feature>
<reference evidence="2 3" key="1">
    <citation type="submission" date="2019-07" db="EMBL/GenBank/DDBJ databases">
        <authorList>
            <person name="Kim J."/>
        </authorList>
    </citation>
    <scope>NUCLEOTIDE SEQUENCE [LARGE SCALE GENOMIC DNA]</scope>
    <source>
        <strain evidence="2 3">JC52</strain>
    </source>
</reference>
<feature type="transmembrane region" description="Helical" evidence="1">
    <location>
        <begin position="71"/>
        <end position="88"/>
    </location>
</feature>
<keyword evidence="1" id="KW-0812">Transmembrane</keyword>
<dbReference type="OrthoDB" id="2877173at2"/>
<keyword evidence="3" id="KW-1185">Reference proteome</keyword>
<protein>
    <submittedName>
        <fullName evidence="2">Uncharacterized protein</fullName>
    </submittedName>
</protein>
<gene>
    <name evidence="2" type="ORF">FPZ49_06520</name>
</gene>
<feature type="transmembrane region" description="Helical" evidence="1">
    <location>
        <begin position="125"/>
        <end position="143"/>
    </location>
</feature>
<comment type="caution">
    <text evidence="2">The sequence shown here is derived from an EMBL/GenBank/DDBJ whole genome shotgun (WGS) entry which is preliminary data.</text>
</comment>
<feature type="transmembrane region" description="Helical" evidence="1">
    <location>
        <begin position="29"/>
        <end position="51"/>
    </location>
</feature>
<sequence>MVGTFYLVVNAIAVILFAKYHKRLHALEILVYWSVSTYLYQNFSALCYMNFKTLWIPDEWSYAFTHFLNRVVLLPLLMVMFLDLLLALTALLKKLLLLAVSVTLLVGMEWLSHYLGVLIHQHWQLWWSFAFWLSALVALAACMKGFRLLLYKGGTDW</sequence>